<dbReference type="InterPro" id="IPR018338">
    <property type="entry name" value="Carbonic_anhydrase_a-class_CS"/>
</dbReference>
<evidence type="ECO:0000313" key="6">
    <source>
        <dbReference type="Proteomes" id="UP001652642"/>
    </source>
</evidence>
<dbReference type="Pfam" id="PF00194">
    <property type="entry name" value="Carb_anhydrase"/>
    <property type="match status" value="1"/>
</dbReference>
<feature type="domain" description="Alpha-carbonic anhydrase" evidence="5">
    <location>
        <begin position="27"/>
        <end position="290"/>
    </location>
</feature>
<evidence type="ECO:0000256" key="1">
    <source>
        <dbReference type="ARBA" id="ARBA00010718"/>
    </source>
</evidence>
<dbReference type="SUPFAM" id="SSF51069">
    <property type="entry name" value="Carbonic anhydrase"/>
    <property type="match status" value="1"/>
</dbReference>
<keyword evidence="6" id="KW-1185">Reference proteome</keyword>
<evidence type="ECO:0000256" key="2">
    <source>
        <dbReference type="ARBA" id="ARBA00022723"/>
    </source>
</evidence>
<dbReference type="InterPro" id="IPR001148">
    <property type="entry name" value="CA_dom"/>
</dbReference>
<sequence length="320" mass="35095">MMAPVWLPKTLLLVVLLSAESYTIPEDAWCYSEPRCAPNTWLSLGHCNGKRQSPIDIISGKATYNSSLGAVNLTGYGDREKLLEIKNTGKTVDIELASGLLLSGPGFPAPYTAKAFHFHWGNGVSRPGSEHYINGKRYAMELHIVHTKNNLSISHALKDPEGIAVLGFFVEGSKNVTAKTAEAWEEFIKNLEKVSVKGKEEELESTVSLLDLLGSTDLASYYRYLGSLTTPGCNEVVIWTIFTDPILVPPKVVEAFPSELYSTESSNGPQLENNNRPLQKNGDRKVEASFKLHSAASLVSQSATFPLFLFILTLMSFLPA</sequence>
<name>A0ABM5EIJ6_9SAUR</name>
<keyword evidence="4" id="KW-0732">Signal</keyword>
<dbReference type="PANTHER" id="PTHR18952">
    <property type="entry name" value="CARBONIC ANHYDRASE"/>
    <property type="match status" value="1"/>
</dbReference>
<dbReference type="Proteomes" id="UP001652642">
    <property type="component" value="Chromosome 6"/>
</dbReference>
<evidence type="ECO:0000256" key="3">
    <source>
        <dbReference type="ARBA" id="ARBA00022833"/>
    </source>
</evidence>
<comment type="function">
    <text evidence="4">Reversible hydration of carbon dioxide.</text>
</comment>
<organism evidence="6 7">
    <name type="scientific">Pogona vitticeps</name>
    <name type="common">central bearded dragon</name>
    <dbReference type="NCBI Taxonomy" id="103695"/>
    <lineage>
        <taxon>Eukaryota</taxon>
        <taxon>Metazoa</taxon>
        <taxon>Chordata</taxon>
        <taxon>Craniata</taxon>
        <taxon>Vertebrata</taxon>
        <taxon>Euteleostomi</taxon>
        <taxon>Lepidosauria</taxon>
        <taxon>Squamata</taxon>
        <taxon>Bifurcata</taxon>
        <taxon>Unidentata</taxon>
        <taxon>Episquamata</taxon>
        <taxon>Toxicofera</taxon>
        <taxon>Iguania</taxon>
        <taxon>Acrodonta</taxon>
        <taxon>Agamidae</taxon>
        <taxon>Amphibolurinae</taxon>
        <taxon>Pogona</taxon>
    </lineage>
</organism>
<keyword evidence="2 4" id="KW-0479">Metal-binding</keyword>
<evidence type="ECO:0000259" key="5">
    <source>
        <dbReference type="PROSITE" id="PS51144"/>
    </source>
</evidence>
<dbReference type="RefSeq" id="XP_072832971.1">
    <property type="nucleotide sequence ID" value="XM_072976870.1"/>
</dbReference>
<proteinExistence type="inferred from homology"/>
<protein>
    <recommendedName>
        <fullName evidence="4">Carbonic anhydrase</fullName>
        <ecNumber evidence="4">4.2.1.1</ecNumber>
    </recommendedName>
</protein>
<feature type="chain" id="PRO_5045008901" description="Carbonic anhydrase" evidence="4">
    <location>
        <begin position="22"/>
        <end position="320"/>
    </location>
</feature>
<dbReference type="Gene3D" id="3.10.200.10">
    <property type="entry name" value="Alpha carbonic anhydrase"/>
    <property type="match status" value="1"/>
</dbReference>
<dbReference type="EC" id="4.2.1.1" evidence="4"/>
<evidence type="ECO:0000256" key="4">
    <source>
        <dbReference type="RuleBase" id="RU367011"/>
    </source>
</evidence>
<dbReference type="PROSITE" id="PS51144">
    <property type="entry name" value="ALPHA_CA_2"/>
    <property type="match status" value="1"/>
</dbReference>
<dbReference type="PROSITE" id="PS00162">
    <property type="entry name" value="ALPHA_CA_1"/>
    <property type="match status" value="1"/>
</dbReference>
<feature type="signal peptide" evidence="4">
    <location>
        <begin position="1"/>
        <end position="21"/>
    </location>
</feature>
<comment type="catalytic activity">
    <reaction evidence="4">
        <text>hydrogencarbonate + H(+) = CO2 + H2O</text>
        <dbReference type="Rhea" id="RHEA:10748"/>
        <dbReference type="ChEBI" id="CHEBI:15377"/>
        <dbReference type="ChEBI" id="CHEBI:15378"/>
        <dbReference type="ChEBI" id="CHEBI:16526"/>
        <dbReference type="ChEBI" id="CHEBI:17544"/>
        <dbReference type="EC" id="4.2.1.1"/>
    </reaction>
</comment>
<gene>
    <name evidence="7" type="primary">LOC110086417</name>
</gene>
<keyword evidence="3 4" id="KW-0862">Zinc</keyword>
<dbReference type="GeneID" id="110086417"/>
<reference evidence="7" key="1">
    <citation type="submission" date="2025-08" db="UniProtKB">
        <authorList>
            <consortium name="RefSeq"/>
        </authorList>
    </citation>
    <scope>IDENTIFICATION</scope>
</reference>
<evidence type="ECO:0000313" key="7">
    <source>
        <dbReference type="RefSeq" id="XP_072832971.1"/>
    </source>
</evidence>
<accession>A0ABM5EIJ6</accession>
<dbReference type="PANTHER" id="PTHR18952:SF200">
    <property type="entry name" value="CARBONIC ANHYDRASE"/>
    <property type="match status" value="1"/>
</dbReference>
<dbReference type="SMART" id="SM01057">
    <property type="entry name" value="Carb_anhydrase"/>
    <property type="match status" value="1"/>
</dbReference>
<dbReference type="InterPro" id="IPR023561">
    <property type="entry name" value="Carbonic_anhydrase_a-class"/>
</dbReference>
<comment type="similarity">
    <text evidence="1 4">Belongs to the alpha-carbonic anhydrase family.</text>
</comment>
<keyword evidence="4" id="KW-0456">Lyase</keyword>
<dbReference type="InterPro" id="IPR036398">
    <property type="entry name" value="CA_dom_sf"/>
</dbReference>
<comment type="cofactor">
    <cofactor evidence="4">
        <name>Zn(2+)</name>
        <dbReference type="ChEBI" id="CHEBI:29105"/>
    </cofactor>
</comment>